<gene>
    <name evidence="2" type="ORF">SMALB_1585</name>
</gene>
<feature type="region of interest" description="Disordered" evidence="1">
    <location>
        <begin position="1"/>
        <end position="45"/>
    </location>
</feature>
<evidence type="ECO:0000313" key="2">
    <source>
        <dbReference type="EMBL" id="NIY63646.1"/>
    </source>
</evidence>
<reference evidence="2 3" key="1">
    <citation type="submission" date="2020-02" db="EMBL/GenBank/DDBJ databases">
        <title>Streptomyces malaysiensis DSM14702 (JHCC583434, PFL_A843) Genome sequencing and assembly.</title>
        <authorList>
            <person name="Samborskyy M."/>
        </authorList>
    </citation>
    <scope>NUCLEOTIDE SEQUENCE [LARGE SCALE GENOMIC DNA]</scope>
    <source>
        <strain evidence="2 3">DSM 14702</strain>
    </source>
</reference>
<comment type="caution">
    <text evidence="2">The sequence shown here is derived from an EMBL/GenBank/DDBJ whole genome shotgun (WGS) entry which is preliminary data.</text>
</comment>
<sequence>MFDVPHTDVHQGVGGTGDGEDGLRLGHRVGGTDAARREPVQPSGQRRQIFEGTNQIQRLIISRQLAH</sequence>
<accession>A0A7X5WZ31</accession>
<dbReference type="EMBL" id="JAALLH010000001">
    <property type="protein sequence ID" value="NIY63646.1"/>
    <property type="molecule type" value="Genomic_DNA"/>
</dbReference>
<organism evidence="2 3">
    <name type="scientific">Streptomyces malaysiensis</name>
    <dbReference type="NCBI Taxonomy" id="92644"/>
    <lineage>
        <taxon>Bacteria</taxon>
        <taxon>Bacillati</taxon>
        <taxon>Actinomycetota</taxon>
        <taxon>Actinomycetes</taxon>
        <taxon>Kitasatosporales</taxon>
        <taxon>Streptomycetaceae</taxon>
        <taxon>Streptomyces</taxon>
        <taxon>Streptomyces violaceusniger group</taxon>
    </lineage>
</organism>
<evidence type="ECO:0000313" key="3">
    <source>
        <dbReference type="Proteomes" id="UP000536624"/>
    </source>
</evidence>
<evidence type="ECO:0000256" key="1">
    <source>
        <dbReference type="SAM" id="MobiDB-lite"/>
    </source>
</evidence>
<proteinExistence type="predicted"/>
<dbReference type="Proteomes" id="UP000536624">
    <property type="component" value="Unassembled WGS sequence"/>
</dbReference>
<name>A0A7X5WZ31_STRMQ</name>
<dbReference type="AlphaFoldDB" id="A0A7X5WZ31"/>
<protein>
    <submittedName>
        <fullName evidence="2">Uncharacterized protein</fullName>
    </submittedName>
</protein>